<dbReference type="InterPro" id="IPR050109">
    <property type="entry name" value="HTH-type_TetR-like_transc_reg"/>
</dbReference>
<accession>X5M8H3</accession>
<dbReference type="PANTHER" id="PTHR30055">
    <property type="entry name" value="HTH-TYPE TRANSCRIPTIONAL REGULATOR RUTR"/>
    <property type="match status" value="1"/>
</dbReference>
<dbReference type="PRINTS" id="PR00455">
    <property type="entry name" value="HTHTETR"/>
</dbReference>
<dbReference type="KEGG" id="pect:BN1012_Phect1394"/>
<dbReference type="PROSITE" id="PS50977">
    <property type="entry name" value="HTH_TETR_2"/>
    <property type="match status" value="1"/>
</dbReference>
<reference evidence="4 5" key="1">
    <citation type="journal article" date="2014" name="Front. Genet.">
        <title>Genome and metabolic network of "Candidatus Phaeomarinobacter ectocarpi" Ec32, a new candidate genus of Alphaproteobacteria frequently associated with brown algae.</title>
        <authorList>
            <person name="Dittami S.M."/>
            <person name="Barbeyron T."/>
            <person name="Boyen C."/>
            <person name="Cambefort J."/>
            <person name="Collet G."/>
            <person name="Delage L."/>
            <person name="Gobet A."/>
            <person name="Groisillier A."/>
            <person name="Leblanc C."/>
            <person name="Michel G."/>
            <person name="Scornet D."/>
            <person name="Siegel A."/>
            <person name="Tapia J.E."/>
            <person name="Tonon T."/>
        </authorList>
    </citation>
    <scope>NUCLEOTIDE SEQUENCE [LARGE SCALE GENOMIC DNA]</scope>
    <source>
        <strain evidence="4 5">Ec32</strain>
    </source>
</reference>
<dbReference type="Pfam" id="PF00440">
    <property type="entry name" value="TetR_N"/>
    <property type="match status" value="1"/>
</dbReference>
<proteinExistence type="predicted"/>
<dbReference type="InterPro" id="IPR036271">
    <property type="entry name" value="Tet_transcr_reg_TetR-rel_C_sf"/>
</dbReference>
<dbReference type="EMBL" id="HG966617">
    <property type="protein sequence ID" value="CDO59608.1"/>
    <property type="molecule type" value="Genomic_DNA"/>
</dbReference>
<evidence type="ECO:0000259" key="3">
    <source>
        <dbReference type="PROSITE" id="PS50977"/>
    </source>
</evidence>
<dbReference type="HOGENOM" id="CLU_069356_12_9_5"/>
<evidence type="ECO:0000313" key="4">
    <source>
        <dbReference type="EMBL" id="CDO59608.1"/>
    </source>
</evidence>
<organism evidence="4 5">
    <name type="scientific">Candidatus Phaeomarinibacter ectocarpi</name>
    <dbReference type="NCBI Taxonomy" id="1458461"/>
    <lineage>
        <taxon>Bacteria</taxon>
        <taxon>Pseudomonadati</taxon>
        <taxon>Pseudomonadota</taxon>
        <taxon>Alphaproteobacteria</taxon>
        <taxon>Hyphomicrobiales</taxon>
        <taxon>Parvibaculaceae</taxon>
        <taxon>Candidatus Phaeomarinibacter</taxon>
    </lineage>
</organism>
<dbReference type="InterPro" id="IPR001647">
    <property type="entry name" value="HTH_TetR"/>
</dbReference>
<dbReference type="GO" id="GO:0003677">
    <property type="term" value="F:DNA binding"/>
    <property type="evidence" value="ECO:0007669"/>
    <property type="project" value="UniProtKB-UniRule"/>
</dbReference>
<dbReference type="STRING" id="1458461.BN1012_Phect1394"/>
<dbReference type="Pfam" id="PF16295">
    <property type="entry name" value="TetR_C_10"/>
    <property type="match status" value="1"/>
</dbReference>
<dbReference type="Proteomes" id="UP000032160">
    <property type="component" value="Chromosome I"/>
</dbReference>
<feature type="DNA-binding region" description="H-T-H motif" evidence="2">
    <location>
        <begin position="29"/>
        <end position="48"/>
    </location>
</feature>
<protein>
    <submittedName>
        <fullName evidence="4">Transcriptional regulator, TetR family</fullName>
    </submittedName>
</protein>
<dbReference type="InterPro" id="IPR009057">
    <property type="entry name" value="Homeodomain-like_sf"/>
</dbReference>
<dbReference type="Gene3D" id="1.10.357.10">
    <property type="entry name" value="Tetracycline Repressor, domain 2"/>
    <property type="match status" value="1"/>
</dbReference>
<keyword evidence="1 2" id="KW-0238">DNA-binding</keyword>
<dbReference type="SUPFAM" id="SSF46689">
    <property type="entry name" value="Homeodomain-like"/>
    <property type="match status" value="1"/>
</dbReference>
<evidence type="ECO:0000256" key="2">
    <source>
        <dbReference type="PROSITE-ProRule" id="PRU00335"/>
    </source>
</evidence>
<evidence type="ECO:0000256" key="1">
    <source>
        <dbReference type="ARBA" id="ARBA00023125"/>
    </source>
</evidence>
<keyword evidence="5" id="KW-1185">Reference proteome</keyword>
<dbReference type="SUPFAM" id="SSF48498">
    <property type="entry name" value="Tetracyclin repressor-like, C-terminal domain"/>
    <property type="match status" value="1"/>
</dbReference>
<name>X5M8H3_9HYPH</name>
<sequence>MPLEARNKQERILTAALELFALRGYQATAVPEIAKAAGVATGTIYRYFDTKDVLLNVLYQRWRGELNASVFAPLPQGSSAREVFGVIWRRLTGWLAGYPVQATFLDQHYHKPLLDEKSQEADRVFVQGVARFVEGAVASGEIRNMPPALAVALVWGGALGMLKMAGDGHLTIEESAIAHAETSLWDALRA</sequence>
<evidence type="ECO:0000313" key="5">
    <source>
        <dbReference type="Proteomes" id="UP000032160"/>
    </source>
</evidence>
<dbReference type="InterPro" id="IPR032551">
    <property type="entry name" value="BscR_C"/>
</dbReference>
<feature type="domain" description="HTH tetR-type" evidence="3">
    <location>
        <begin position="6"/>
        <end position="66"/>
    </location>
</feature>
<dbReference type="AlphaFoldDB" id="X5M8H3"/>
<gene>
    <name evidence="4" type="ORF">BN1012_Phect1394</name>
</gene>